<evidence type="ECO:0000256" key="1">
    <source>
        <dbReference type="ARBA" id="ARBA00023002"/>
    </source>
</evidence>
<dbReference type="Proteomes" id="UP000193560">
    <property type="component" value="Unassembled WGS sequence"/>
</dbReference>
<dbReference type="InterPro" id="IPR001557">
    <property type="entry name" value="L-lactate/malate_DH"/>
</dbReference>
<evidence type="ECO:0000313" key="5">
    <source>
        <dbReference type="EMBL" id="ORZ20493.1"/>
    </source>
</evidence>
<evidence type="ECO:0000313" key="6">
    <source>
        <dbReference type="Proteomes" id="UP000193560"/>
    </source>
</evidence>
<dbReference type="SUPFAM" id="SSF56327">
    <property type="entry name" value="LDH C-terminal domain-like"/>
    <property type="match status" value="1"/>
</dbReference>
<dbReference type="GO" id="GO:0006089">
    <property type="term" value="P:lactate metabolic process"/>
    <property type="evidence" value="ECO:0007669"/>
    <property type="project" value="TreeGrafter"/>
</dbReference>
<keyword evidence="1" id="KW-0560">Oxidoreductase</keyword>
<dbReference type="Pfam" id="PF00056">
    <property type="entry name" value="Ldh_1_N"/>
    <property type="match status" value="1"/>
</dbReference>
<dbReference type="Gene3D" id="3.40.50.720">
    <property type="entry name" value="NAD(P)-binding Rossmann-like Domain"/>
    <property type="match status" value="1"/>
</dbReference>
<gene>
    <name evidence="5" type="ORF">BCR42DRAFT_408897</name>
</gene>
<sequence>MTIESVAIIGAGSIGGTVAFGLLSNDDRYCLKEILLVDMSKDITQAQVIDLSDASCGNVIVRGATFQEAGKCDLIILAANTAPVEKEPQSKWLVRNQRFIHGMTTSMSPIQSNAFMIVAVEPVDIFVDQLRKATELKSDRIMGVGHITICHRRFRRWFEEYQSGLQISPYASDPWVIGTAKSPLVIWPKIKGSTTIDKKGKGSKLKKELGKEEDDDLIITRMKELDELKNSWVGNAMFQSHLIREKKGDAWFGTSASVIQLAKVLLNPDSTHSLHMVVSTFNPHFNLCTSLPVIITNQGISSTIELSMTNSEKDTLISSSLDYFETL</sequence>
<keyword evidence="2 3" id="KW-0520">NAD</keyword>
<evidence type="ECO:0000259" key="4">
    <source>
        <dbReference type="Pfam" id="PF00056"/>
    </source>
</evidence>
<evidence type="ECO:0000256" key="2">
    <source>
        <dbReference type="ARBA" id="ARBA00023027"/>
    </source>
</evidence>
<dbReference type="PANTHER" id="PTHR43128">
    <property type="entry name" value="L-2-HYDROXYCARBOXYLATE DEHYDROGENASE (NAD(P)(+))"/>
    <property type="match status" value="1"/>
</dbReference>
<dbReference type="GO" id="GO:0004459">
    <property type="term" value="F:L-lactate dehydrogenase (NAD+) activity"/>
    <property type="evidence" value="ECO:0007669"/>
    <property type="project" value="TreeGrafter"/>
</dbReference>
<dbReference type="InterPro" id="IPR001236">
    <property type="entry name" value="Lactate/malate_DH_N"/>
</dbReference>
<comment type="caution">
    <text evidence="5">The sequence shown here is derived from an EMBL/GenBank/DDBJ whole genome shotgun (WGS) entry which is preliminary data.</text>
</comment>
<dbReference type="OrthoDB" id="4069699at2759"/>
<reference evidence="5 6" key="1">
    <citation type="submission" date="2016-07" db="EMBL/GenBank/DDBJ databases">
        <title>Pervasive Adenine N6-methylation of Active Genes in Fungi.</title>
        <authorList>
            <consortium name="DOE Joint Genome Institute"/>
            <person name="Mondo S.J."/>
            <person name="Dannebaum R.O."/>
            <person name="Kuo R.C."/>
            <person name="Labutti K."/>
            <person name="Haridas S."/>
            <person name="Kuo A."/>
            <person name="Salamov A."/>
            <person name="Ahrendt S.R."/>
            <person name="Lipzen A."/>
            <person name="Sullivan W."/>
            <person name="Andreopoulos W.B."/>
            <person name="Clum A."/>
            <person name="Lindquist E."/>
            <person name="Daum C."/>
            <person name="Ramamoorthy G.K."/>
            <person name="Gryganskyi A."/>
            <person name="Culley D."/>
            <person name="Magnuson J.K."/>
            <person name="James T.Y."/>
            <person name="O'Malley M.A."/>
            <person name="Stajich J.E."/>
            <person name="Spatafora J.W."/>
            <person name="Visel A."/>
            <person name="Grigoriev I.V."/>
        </authorList>
    </citation>
    <scope>NUCLEOTIDE SEQUENCE [LARGE SCALE GENOMIC DNA]</scope>
    <source>
        <strain evidence="5 6">NRRL 1336</strain>
    </source>
</reference>
<dbReference type="InterPro" id="IPR015955">
    <property type="entry name" value="Lactate_DH/Glyco_Ohase_4_C"/>
</dbReference>
<dbReference type="EMBL" id="MCGE01000006">
    <property type="protein sequence ID" value="ORZ20493.1"/>
    <property type="molecule type" value="Genomic_DNA"/>
</dbReference>
<organism evidence="5 6">
    <name type="scientific">Absidia repens</name>
    <dbReference type="NCBI Taxonomy" id="90262"/>
    <lineage>
        <taxon>Eukaryota</taxon>
        <taxon>Fungi</taxon>
        <taxon>Fungi incertae sedis</taxon>
        <taxon>Mucoromycota</taxon>
        <taxon>Mucoromycotina</taxon>
        <taxon>Mucoromycetes</taxon>
        <taxon>Mucorales</taxon>
        <taxon>Cunninghamellaceae</taxon>
        <taxon>Absidia</taxon>
    </lineage>
</organism>
<feature type="binding site" evidence="3">
    <location>
        <begin position="10"/>
        <end position="15"/>
    </location>
    <ligand>
        <name>NAD(+)</name>
        <dbReference type="ChEBI" id="CHEBI:57540"/>
    </ligand>
</feature>
<dbReference type="SUPFAM" id="SSF51735">
    <property type="entry name" value="NAD(P)-binding Rossmann-fold domains"/>
    <property type="match status" value="1"/>
</dbReference>
<dbReference type="PIRSF" id="PIRSF000102">
    <property type="entry name" value="Lac_mal_DH"/>
    <property type="match status" value="1"/>
</dbReference>
<dbReference type="AlphaFoldDB" id="A0A1X2IQB2"/>
<dbReference type="Gene3D" id="3.90.110.10">
    <property type="entry name" value="Lactate dehydrogenase/glycoside hydrolase, family 4, C-terminal"/>
    <property type="match status" value="1"/>
</dbReference>
<name>A0A1X2IQB2_9FUNG</name>
<accession>A0A1X2IQB2</accession>
<evidence type="ECO:0000256" key="3">
    <source>
        <dbReference type="PIRSR" id="PIRSR000102-3"/>
    </source>
</evidence>
<feature type="binding site" evidence="3">
    <location>
        <position position="96"/>
    </location>
    <ligand>
        <name>NAD(+)</name>
        <dbReference type="ChEBI" id="CHEBI:57540"/>
    </ligand>
</feature>
<feature type="domain" description="Lactate/malate dehydrogenase N-terminal" evidence="4">
    <location>
        <begin position="6"/>
        <end position="143"/>
    </location>
</feature>
<dbReference type="PANTHER" id="PTHR43128:SF16">
    <property type="entry name" value="L-LACTATE DEHYDROGENASE"/>
    <property type="match status" value="1"/>
</dbReference>
<dbReference type="InterPro" id="IPR036291">
    <property type="entry name" value="NAD(P)-bd_dom_sf"/>
</dbReference>
<protein>
    <recommendedName>
        <fullName evidence="4">Lactate/malate dehydrogenase N-terminal domain-containing protein</fullName>
    </recommendedName>
</protein>
<proteinExistence type="predicted"/>
<dbReference type="STRING" id="90262.A0A1X2IQB2"/>
<keyword evidence="6" id="KW-1185">Reference proteome</keyword>
<feature type="binding site" evidence="3">
    <location>
        <position position="38"/>
    </location>
    <ligand>
        <name>NAD(+)</name>
        <dbReference type="ChEBI" id="CHEBI:57540"/>
    </ligand>
</feature>